<dbReference type="AlphaFoldDB" id="A0A6P6MRC2"/>
<evidence type="ECO:0000313" key="3">
    <source>
        <dbReference type="RefSeq" id="XP_026098621.1"/>
    </source>
</evidence>
<reference evidence="3" key="1">
    <citation type="submission" date="2025-08" db="UniProtKB">
        <authorList>
            <consortium name="RefSeq"/>
        </authorList>
    </citation>
    <scope>IDENTIFICATION</scope>
    <source>
        <strain evidence="3">Wakin</strain>
        <tissue evidence="3">Muscle</tissue>
    </source>
</reference>
<feature type="domain" description="Reverse transcriptase" evidence="1">
    <location>
        <begin position="23"/>
        <end position="272"/>
    </location>
</feature>
<evidence type="ECO:0000313" key="2">
    <source>
        <dbReference type="Proteomes" id="UP000515129"/>
    </source>
</evidence>
<dbReference type="PROSITE" id="PS50878">
    <property type="entry name" value="RT_POL"/>
    <property type="match status" value="1"/>
</dbReference>
<keyword evidence="2" id="KW-1185">Reference proteome</keyword>
<evidence type="ECO:0000259" key="1">
    <source>
        <dbReference type="PROSITE" id="PS50878"/>
    </source>
</evidence>
<gene>
    <name evidence="3" type="primary">LOC113069710</name>
</gene>
<dbReference type="CDD" id="cd10442">
    <property type="entry name" value="GIY-YIG_PLEs"/>
    <property type="match status" value="1"/>
</dbReference>
<organism evidence="2 3">
    <name type="scientific">Carassius auratus</name>
    <name type="common">Goldfish</name>
    <dbReference type="NCBI Taxonomy" id="7957"/>
    <lineage>
        <taxon>Eukaryota</taxon>
        <taxon>Metazoa</taxon>
        <taxon>Chordata</taxon>
        <taxon>Craniata</taxon>
        <taxon>Vertebrata</taxon>
        <taxon>Euteleostomi</taxon>
        <taxon>Actinopterygii</taxon>
        <taxon>Neopterygii</taxon>
        <taxon>Teleostei</taxon>
        <taxon>Ostariophysi</taxon>
        <taxon>Cypriniformes</taxon>
        <taxon>Cyprinidae</taxon>
        <taxon>Cyprininae</taxon>
        <taxon>Carassius</taxon>
    </lineage>
</organism>
<dbReference type="InterPro" id="IPR000477">
    <property type="entry name" value="RT_dom"/>
</dbReference>
<dbReference type="GeneID" id="113069710"/>
<protein>
    <submittedName>
        <fullName evidence="3">Uncharacterized protein LOC113069710</fullName>
    </submittedName>
</protein>
<dbReference type="InterPro" id="IPR058912">
    <property type="entry name" value="HTH_animal"/>
</dbReference>
<dbReference type="PANTHER" id="PTHR21301:SF13">
    <property type="match status" value="1"/>
</dbReference>
<dbReference type="PANTHER" id="PTHR21301">
    <property type="entry name" value="REVERSE TRANSCRIPTASE"/>
    <property type="match status" value="1"/>
</dbReference>
<dbReference type="OrthoDB" id="8957441at2759"/>
<name>A0A6P6MRC2_CARAU</name>
<dbReference type="Proteomes" id="UP000515129">
    <property type="component" value="Chromosome 5"/>
</dbReference>
<dbReference type="Pfam" id="PF26215">
    <property type="entry name" value="HTH_animal"/>
    <property type="match status" value="1"/>
</dbReference>
<sequence length="581" mass="68273">MNTIRREQEQLLNEAKSHNWITKREYEFLLCQHPRYSTFYMLPKVHKDLENPPGRPIISGNDSITEPASKFVDYFIKPFVADLPSYIQDTTQVLKKIEQIGNIGSCIMATMDVESLYSNIVHNEGLEALKHYLSSRPEHLMPPSDFIVQLTEWTLKNNIFLFQDILYRQEKGTAMGACFAPNYANLFLGLWEERYIFSHVNPFKDKILWWGRYIDDVILMFSGSEKELVDFHVYVNSLNENLKFSLDYDLHTINFLDLRISKDNEGFLHTSIFRKSTDRNTLLHANSFHPPWLIDNIPFGQIQRLRRICDSDQDFQYQSLDMQRRFQQRGYQTKTLVQAHNRAQSLERKSLLQSRPNRVSTQKPYFVTHYSKEAVQIKHIIKKNWNIIECDPTLREIFTEPPGISFRRAPTLKDRLVRSHLPAPKRETWLRQPKGNFPCGNCNYCENIAKTDKFMDVFSNKTYTINSFINCNSTHVVYRLECTCGCFYIGLTKRRLRDRVAEHRYAIRTGNMNYPMAKHYIDAKHGSDSTLRVVGIEAVRLDARGGDIIKRLKQRETYWIYSLRATSHRGLNEDFDLSPFL</sequence>
<dbReference type="RefSeq" id="XP_026098621.1">
    <property type="nucleotide sequence ID" value="XM_026242836.1"/>
</dbReference>
<dbReference type="KEGG" id="caua:113069710"/>
<proteinExistence type="predicted"/>
<accession>A0A6P6MRC2</accession>